<dbReference type="GO" id="GO:0005525">
    <property type="term" value="F:GTP binding"/>
    <property type="evidence" value="ECO:0007669"/>
    <property type="project" value="UniProtKB-KW"/>
</dbReference>
<dbReference type="GO" id="GO:0006887">
    <property type="term" value="P:exocytosis"/>
    <property type="evidence" value="ECO:0000318"/>
    <property type="project" value="GO_Central"/>
</dbReference>
<dbReference type="EnsemblPlants" id="KEH41993">
    <property type="protein sequence ID" value="KEH41993"/>
    <property type="gene ID" value="MTR_1g059590"/>
</dbReference>
<dbReference type="PROSITE" id="PS51419">
    <property type="entry name" value="RAB"/>
    <property type="match status" value="1"/>
</dbReference>
<gene>
    <name evidence="7" type="primary">25483792</name>
    <name evidence="5" type="ordered locus">MTR_1g059590</name>
    <name evidence="6" type="ORF">MtrunA17_Chr1g0178291</name>
</gene>
<evidence type="ECO:0000313" key="9">
    <source>
        <dbReference type="Proteomes" id="UP000265566"/>
    </source>
</evidence>
<dbReference type="EMBL" id="PSQE01000001">
    <property type="protein sequence ID" value="RHN79525.1"/>
    <property type="molecule type" value="Genomic_DNA"/>
</dbReference>
<comment type="similarity">
    <text evidence="2">Belongs to the small GTPase superfamily. Rab family.</text>
</comment>
<reference evidence="5 8" key="1">
    <citation type="journal article" date="2011" name="Nature">
        <title>The Medicago genome provides insight into the evolution of rhizobial symbioses.</title>
        <authorList>
            <person name="Young N.D."/>
            <person name="Debelle F."/>
            <person name="Oldroyd G.E."/>
            <person name="Geurts R."/>
            <person name="Cannon S.B."/>
            <person name="Udvardi M.K."/>
            <person name="Benedito V.A."/>
            <person name="Mayer K.F."/>
            <person name="Gouzy J."/>
            <person name="Schoof H."/>
            <person name="Van de Peer Y."/>
            <person name="Proost S."/>
            <person name="Cook D.R."/>
            <person name="Meyers B.C."/>
            <person name="Spannagl M."/>
            <person name="Cheung F."/>
            <person name="De Mita S."/>
            <person name="Krishnakumar V."/>
            <person name="Gundlach H."/>
            <person name="Zhou S."/>
            <person name="Mudge J."/>
            <person name="Bharti A.K."/>
            <person name="Murray J.D."/>
            <person name="Naoumkina M.A."/>
            <person name="Rosen B."/>
            <person name="Silverstein K.A."/>
            <person name="Tang H."/>
            <person name="Rombauts S."/>
            <person name="Zhao P.X."/>
            <person name="Zhou P."/>
            <person name="Barbe V."/>
            <person name="Bardou P."/>
            <person name="Bechner M."/>
            <person name="Bellec A."/>
            <person name="Berger A."/>
            <person name="Berges H."/>
            <person name="Bidwell S."/>
            <person name="Bisseling T."/>
            <person name="Choisne N."/>
            <person name="Couloux A."/>
            <person name="Denny R."/>
            <person name="Deshpande S."/>
            <person name="Dai X."/>
            <person name="Doyle J.J."/>
            <person name="Dudez A.M."/>
            <person name="Farmer A.D."/>
            <person name="Fouteau S."/>
            <person name="Franken C."/>
            <person name="Gibelin C."/>
            <person name="Gish J."/>
            <person name="Goldstein S."/>
            <person name="Gonzalez A.J."/>
            <person name="Green P.J."/>
            <person name="Hallab A."/>
            <person name="Hartog M."/>
            <person name="Hua A."/>
            <person name="Humphray S.J."/>
            <person name="Jeong D.H."/>
            <person name="Jing Y."/>
            <person name="Jocker A."/>
            <person name="Kenton S.M."/>
            <person name="Kim D.J."/>
            <person name="Klee K."/>
            <person name="Lai H."/>
            <person name="Lang C."/>
            <person name="Lin S."/>
            <person name="Macmil S.L."/>
            <person name="Magdelenat G."/>
            <person name="Matthews L."/>
            <person name="McCorrison J."/>
            <person name="Monaghan E.L."/>
            <person name="Mun J.H."/>
            <person name="Najar F.Z."/>
            <person name="Nicholson C."/>
            <person name="Noirot C."/>
            <person name="O'Bleness M."/>
            <person name="Paule C.R."/>
            <person name="Poulain J."/>
            <person name="Prion F."/>
            <person name="Qin B."/>
            <person name="Qu C."/>
            <person name="Retzel E.F."/>
            <person name="Riddle C."/>
            <person name="Sallet E."/>
            <person name="Samain S."/>
            <person name="Samson N."/>
            <person name="Sanders I."/>
            <person name="Saurat O."/>
            <person name="Scarpelli C."/>
            <person name="Schiex T."/>
            <person name="Segurens B."/>
            <person name="Severin A.J."/>
            <person name="Sherrier D.J."/>
            <person name="Shi R."/>
            <person name="Sims S."/>
            <person name="Singer S.R."/>
            <person name="Sinharoy S."/>
            <person name="Sterck L."/>
            <person name="Viollet A."/>
            <person name="Wang B.B."/>
            <person name="Wang K."/>
            <person name="Wang M."/>
            <person name="Wang X."/>
            <person name="Warfsmann J."/>
            <person name="Weissenbach J."/>
            <person name="White D.D."/>
            <person name="White J.D."/>
            <person name="Wiley G.B."/>
            <person name="Wincker P."/>
            <person name="Xing Y."/>
            <person name="Yang L."/>
            <person name="Yao Z."/>
            <person name="Ying F."/>
            <person name="Zhai J."/>
            <person name="Zhou L."/>
            <person name="Zuber A."/>
            <person name="Denarie J."/>
            <person name="Dixon R.A."/>
            <person name="May G.D."/>
            <person name="Schwartz D.C."/>
            <person name="Rogers J."/>
            <person name="Quetier F."/>
            <person name="Town C.D."/>
            <person name="Roe B.A."/>
        </authorList>
    </citation>
    <scope>NUCLEOTIDE SEQUENCE [LARGE SCALE GENOMIC DNA]</scope>
    <source>
        <strain evidence="5">A17</strain>
        <strain evidence="7 8">cv. Jemalong A17</strain>
    </source>
</reference>
<dbReference type="Gene3D" id="1.25.10.10">
    <property type="entry name" value="Leucine-rich Repeat Variant"/>
    <property type="match status" value="1"/>
</dbReference>
<reference evidence="7" key="3">
    <citation type="submission" date="2015-04" db="UniProtKB">
        <authorList>
            <consortium name="EnsemblPlants"/>
        </authorList>
    </citation>
    <scope>IDENTIFICATION</scope>
    <source>
        <strain evidence="7">cv. Jemalong A17</strain>
    </source>
</reference>
<dbReference type="PANTHER" id="PTHR47980">
    <property type="entry name" value="LD44762P"/>
    <property type="match status" value="1"/>
</dbReference>
<dbReference type="FunFam" id="3.40.50.300:FF:001447">
    <property type="entry name" value="Ras-related protein Rab-1B"/>
    <property type="match status" value="1"/>
</dbReference>
<dbReference type="Gramene" id="rna3326">
    <property type="protein sequence ID" value="RHN79525.1"/>
    <property type="gene ID" value="gene3326"/>
</dbReference>
<evidence type="ECO:0000256" key="1">
    <source>
        <dbReference type="ARBA" id="ARBA00004394"/>
    </source>
</evidence>
<organism evidence="5 8">
    <name type="scientific">Medicago truncatula</name>
    <name type="common">Barrel medic</name>
    <name type="synonym">Medicago tribuloides</name>
    <dbReference type="NCBI Taxonomy" id="3880"/>
    <lineage>
        <taxon>Eukaryota</taxon>
        <taxon>Viridiplantae</taxon>
        <taxon>Streptophyta</taxon>
        <taxon>Embryophyta</taxon>
        <taxon>Tracheophyta</taxon>
        <taxon>Spermatophyta</taxon>
        <taxon>Magnoliopsida</taxon>
        <taxon>eudicotyledons</taxon>
        <taxon>Gunneridae</taxon>
        <taxon>Pentapetalae</taxon>
        <taxon>rosids</taxon>
        <taxon>fabids</taxon>
        <taxon>Fabales</taxon>
        <taxon>Fabaceae</taxon>
        <taxon>Papilionoideae</taxon>
        <taxon>50 kb inversion clade</taxon>
        <taxon>NPAAA clade</taxon>
        <taxon>Hologalegina</taxon>
        <taxon>IRL clade</taxon>
        <taxon>Trifolieae</taxon>
        <taxon>Medicago</taxon>
    </lineage>
</organism>
<dbReference type="PRINTS" id="PR00449">
    <property type="entry name" value="RASTRNSFRMNG"/>
</dbReference>
<evidence type="ECO:0000256" key="4">
    <source>
        <dbReference type="ARBA" id="ARBA00023134"/>
    </source>
</evidence>
<comment type="subcellular location">
    <subcellularLocation>
        <location evidence="1">Golgi apparatus membrane</location>
    </subcellularLocation>
</comment>
<dbReference type="Gene3D" id="3.40.50.300">
    <property type="entry name" value="P-loop containing nucleotide triphosphate hydrolases"/>
    <property type="match status" value="1"/>
</dbReference>
<dbReference type="STRING" id="3880.A0A072VKP6"/>
<dbReference type="Proteomes" id="UP000265566">
    <property type="component" value="Chromosome 1"/>
</dbReference>
<keyword evidence="4" id="KW-0342">GTP-binding</keyword>
<accession>A0A072VKP6</accession>
<dbReference type="SMART" id="SM00173">
    <property type="entry name" value="RAS"/>
    <property type="match status" value="1"/>
</dbReference>
<dbReference type="GO" id="GO:0000139">
    <property type="term" value="C:Golgi membrane"/>
    <property type="evidence" value="ECO:0007669"/>
    <property type="project" value="UniProtKB-SubCell"/>
</dbReference>
<evidence type="ECO:0000313" key="5">
    <source>
        <dbReference type="EMBL" id="KEH41993.1"/>
    </source>
</evidence>
<dbReference type="GO" id="GO:0003924">
    <property type="term" value="F:GTPase activity"/>
    <property type="evidence" value="ECO:0000318"/>
    <property type="project" value="GO_Central"/>
</dbReference>
<dbReference type="InterPro" id="IPR001806">
    <property type="entry name" value="Small_GTPase"/>
</dbReference>
<dbReference type="AlphaFoldDB" id="A0A072VKP6"/>
<dbReference type="SUPFAM" id="SSF52540">
    <property type="entry name" value="P-loop containing nucleoside triphosphate hydrolases"/>
    <property type="match status" value="1"/>
</dbReference>
<dbReference type="SMART" id="SM00174">
    <property type="entry name" value="RHO"/>
    <property type="match status" value="1"/>
</dbReference>
<dbReference type="InterPro" id="IPR050305">
    <property type="entry name" value="Small_GTPase_Rab"/>
</dbReference>
<evidence type="ECO:0000256" key="3">
    <source>
        <dbReference type="ARBA" id="ARBA00022741"/>
    </source>
</evidence>
<evidence type="ECO:0000313" key="7">
    <source>
        <dbReference type="EnsemblPlants" id="KEH41993"/>
    </source>
</evidence>
<dbReference type="InterPro" id="IPR027417">
    <property type="entry name" value="P-loop_NTPase"/>
</dbReference>
<name>A0A072VKP6_MEDTR</name>
<reference evidence="9" key="4">
    <citation type="journal article" date="2018" name="Nat. Plants">
        <title>Whole-genome landscape of Medicago truncatula symbiotic genes.</title>
        <authorList>
            <person name="Pecrix Y."/>
            <person name="Staton S.E."/>
            <person name="Sallet E."/>
            <person name="Lelandais-Briere C."/>
            <person name="Moreau S."/>
            <person name="Carrere S."/>
            <person name="Blein T."/>
            <person name="Jardinaud M.F."/>
            <person name="Latrasse D."/>
            <person name="Zouine M."/>
            <person name="Zahm M."/>
            <person name="Kreplak J."/>
            <person name="Mayjonade B."/>
            <person name="Satge C."/>
            <person name="Perez M."/>
            <person name="Cauet S."/>
            <person name="Marande W."/>
            <person name="Chantry-Darmon C."/>
            <person name="Lopez-Roques C."/>
            <person name="Bouchez O."/>
            <person name="Berard A."/>
            <person name="Debelle F."/>
            <person name="Munos S."/>
            <person name="Bendahmane A."/>
            <person name="Berges H."/>
            <person name="Niebel A."/>
            <person name="Buitink J."/>
            <person name="Frugier F."/>
            <person name="Benhamed M."/>
            <person name="Crespi M."/>
            <person name="Gouzy J."/>
            <person name="Gamas P."/>
        </authorList>
    </citation>
    <scope>NUCLEOTIDE SEQUENCE [LARGE SCALE GENOMIC DNA]</scope>
    <source>
        <strain evidence="9">cv. Jemalong A17</strain>
    </source>
</reference>
<dbReference type="KEGG" id="mtr:25483792"/>
<keyword evidence="8" id="KW-1185">Reference proteome</keyword>
<dbReference type="SUPFAM" id="SSF48371">
    <property type="entry name" value="ARM repeat"/>
    <property type="match status" value="1"/>
</dbReference>
<reference evidence="5 8" key="2">
    <citation type="journal article" date="2014" name="BMC Genomics">
        <title>An improved genome release (version Mt4.0) for the model legume Medicago truncatula.</title>
        <authorList>
            <person name="Tang H."/>
            <person name="Krishnakumar V."/>
            <person name="Bidwell S."/>
            <person name="Rosen B."/>
            <person name="Chan A."/>
            <person name="Zhou S."/>
            <person name="Gentzbittel L."/>
            <person name="Childs K.L."/>
            <person name="Yandell M."/>
            <person name="Gundlach H."/>
            <person name="Mayer K.F."/>
            <person name="Schwartz D.C."/>
            <person name="Town C.D."/>
        </authorList>
    </citation>
    <scope>GENOME REANNOTATION</scope>
    <source>
        <strain evidence="5">A17</strain>
        <strain evidence="7 8">cv. Jemalong A17</strain>
    </source>
</reference>
<dbReference type="ExpressionAtlas" id="A0A072VKP6">
    <property type="expression patterns" value="differential"/>
</dbReference>
<sequence>MDFNHITDSLRSNISQMQNGHSSMQGIIETLGGLICQNLPTVHHYQILPALFKGVDCLNESDSVRLASLQAINNTITFAPTFASTDVVTGHCNVIMKILYEATFSPDIKIRQEAFGCLGTIANKYYGSLGECNDALMKVTFKAIIKAMKNDVEPVAVKAIEFWQFISVNELNIELGHGLSATQSRGLVKSAHMTLVDALLKTLKRQNDSLSIRKAGVNCLSFVLQLCGKETLKLVHPFMIENTKIKGLQFLDAAMNAFCSVLLAANSNESILKPDDVIADAIKCLDFILHSLIHSEHDILKETFANCLFQIIKLSIPLLYMGKLVQIITQENFPSIVHALCGSMEFVPSVACVSFVAMETLAIGFNFVGKENCRCPWTSSGTSSTEHACLFWQSVQALLIATLRQDITDPMRKTAYHALSKLVLCSTYDDLFIMGCRGVGKTSLISGFLKDLSATSSITTTGYDFKIKTTDSIKLQIWGAADPYVYEAVRKERDHRSVVMVLVYDITDRDSFNSVRDFIQGPLGKTCINVILVGNKYDAKQKAVDSSEGKELADGHNIPFFETSTITGIKVGEVFNYILEVIKQGSSRRP</sequence>
<dbReference type="HOGENOM" id="CLU_489515_0_0_1"/>
<dbReference type="Pfam" id="PF00071">
    <property type="entry name" value="Ras"/>
    <property type="match status" value="1"/>
</dbReference>
<dbReference type="SMART" id="SM00175">
    <property type="entry name" value="RAB"/>
    <property type="match status" value="1"/>
</dbReference>
<dbReference type="GO" id="GO:0016020">
    <property type="term" value="C:membrane"/>
    <property type="evidence" value="ECO:0000318"/>
    <property type="project" value="GO_Central"/>
</dbReference>
<evidence type="ECO:0000256" key="2">
    <source>
        <dbReference type="ARBA" id="ARBA00006270"/>
    </source>
</evidence>
<dbReference type="Proteomes" id="UP000002051">
    <property type="component" value="Unassembled WGS sequence"/>
</dbReference>
<dbReference type="OrthoDB" id="10263328at2759"/>
<keyword evidence="3" id="KW-0547">Nucleotide-binding</keyword>
<reference evidence="6" key="5">
    <citation type="journal article" date="2018" name="Nat. Plants">
        <title>Whole-genome landscape of Medicago truncatula symbiotic genes.</title>
        <authorList>
            <person name="Pecrix Y."/>
            <person name="Gamas P."/>
            <person name="Carrere S."/>
        </authorList>
    </citation>
    <scope>NUCLEOTIDE SEQUENCE</scope>
    <source>
        <tissue evidence="6">Leaves</tissue>
    </source>
</reference>
<evidence type="ECO:0000313" key="6">
    <source>
        <dbReference type="EMBL" id="RHN79525.1"/>
    </source>
</evidence>
<dbReference type="InterPro" id="IPR011989">
    <property type="entry name" value="ARM-like"/>
</dbReference>
<proteinExistence type="inferred from homology"/>
<protein>
    <submittedName>
        <fullName evidence="6">Putative small GTPase superfamily, importin subunit beta-1</fullName>
    </submittedName>
    <submittedName>
        <fullName evidence="5">Ras small GTPase family Ras protein, putative</fullName>
    </submittedName>
</protein>
<dbReference type="EMBL" id="CM001217">
    <property type="protein sequence ID" value="KEH41993.1"/>
    <property type="molecule type" value="Genomic_DNA"/>
</dbReference>
<dbReference type="InterPro" id="IPR016024">
    <property type="entry name" value="ARM-type_fold"/>
</dbReference>
<evidence type="ECO:0000313" key="8">
    <source>
        <dbReference type="Proteomes" id="UP000002051"/>
    </source>
</evidence>
<dbReference type="PROSITE" id="PS51421">
    <property type="entry name" value="RAS"/>
    <property type="match status" value="1"/>
</dbReference>